<keyword evidence="1" id="KW-0812">Transmembrane</keyword>
<feature type="transmembrane region" description="Helical" evidence="1">
    <location>
        <begin position="7"/>
        <end position="25"/>
    </location>
</feature>
<accession>E7GD14</accession>
<dbReference type="RefSeq" id="WP_008789744.1">
    <property type="nucleotide sequence ID" value="NZ_AKCB01000001.1"/>
</dbReference>
<evidence type="ECO:0000313" key="3">
    <source>
        <dbReference type="Proteomes" id="UP000003157"/>
    </source>
</evidence>
<keyword evidence="1" id="KW-1133">Transmembrane helix</keyword>
<evidence type="ECO:0000313" key="2">
    <source>
        <dbReference type="EMBL" id="EFW04373.1"/>
    </source>
</evidence>
<reference evidence="2 3" key="1">
    <citation type="submission" date="2010-12" db="EMBL/GenBank/DDBJ databases">
        <title>The Genome Sequence of Coprobacillus sp. strain 29_1.</title>
        <authorList>
            <consortium name="The Broad Institute Genome Sequencing Platform"/>
            <person name="Earl A."/>
            <person name="Ward D."/>
            <person name="Feldgarden M."/>
            <person name="Gevers D."/>
            <person name="Daigneault M."/>
            <person name="Sibley C.D."/>
            <person name="White A."/>
            <person name="Strauss J."/>
            <person name="Allen-Vercoe E."/>
            <person name="Young S.K."/>
            <person name="Zeng Q."/>
            <person name="Gargeya S."/>
            <person name="Fitzgerald M."/>
            <person name="Haas B."/>
            <person name="Abouelleil A."/>
            <person name="Alvarado L."/>
            <person name="Arachchi H.M."/>
            <person name="Berlin A."/>
            <person name="Brown A."/>
            <person name="Chapman S.B."/>
            <person name="Chen Z."/>
            <person name="Dunbar C."/>
            <person name="Freedman E."/>
            <person name="Gearin G."/>
            <person name="Gellesch M."/>
            <person name="Goldberg J."/>
            <person name="Griggs A."/>
            <person name="Gujja S."/>
            <person name="Heilman E."/>
            <person name="Heiman D."/>
            <person name="Howarth C."/>
            <person name="Larson L."/>
            <person name="Lui A."/>
            <person name="MacDonald P.J.P."/>
            <person name="Mehta T."/>
            <person name="Montmayeur A."/>
            <person name="Murphy C."/>
            <person name="Neiman D."/>
            <person name="Pearson M."/>
            <person name="Priest M."/>
            <person name="Roberts A."/>
            <person name="Saif S."/>
            <person name="Shea T."/>
            <person name="Shenoy N."/>
            <person name="Sisk P."/>
            <person name="Stolte C."/>
            <person name="Sykes S."/>
            <person name="White J."/>
            <person name="Yandava C."/>
            <person name="Nusbaum C."/>
            <person name="Birren B."/>
        </authorList>
    </citation>
    <scope>NUCLEOTIDE SEQUENCE [LARGE SCALE GENOMIC DNA]</scope>
    <source>
        <strain evidence="2 3">29_1</strain>
    </source>
</reference>
<dbReference type="AlphaFoldDB" id="E7GD14"/>
<keyword evidence="3" id="KW-1185">Reference proteome</keyword>
<dbReference type="eggNOG" id="ENOG50342MZ">
    <property type="taxonomic scope" value="Bacteria"/>
</dbReference>
<sequence>MKFEVKVVIMSIIFSIVCMFVFTYASSFTQKTIYAYQVGIYKEASNKDAKLAELKESGIEGYCYKKDGQYYVLSMISEDQKKVEKHAVDMKGIMKTYVVSSDTTVKTLLDNLSKGVIHD</sequence>
<dbReference type="STRING" id="100884.GCA_000269565_00310"/>
<gene>
    <name evidence="2" type="ORF">HMPREF9488_02657</name>
</gene>
<proteinExistence type="predicted"/>
<dbReference type="OrthoDB" id="1644324at2"/>
<protein>
    <recommendedName>
        <fullName evidence="4">SPOR domain-containing protein</fullName>
    </recommendedName>
</protein>
<keyword evidence="1" id="KW-0472">Membrane</keyword>
<evidence type="ECO:0008006" key="4">
    <source>
        <dbReference type="Google" id="ProtNLM"/>
    </source>
</evidence>
<comment type="caution">
    <text evidence="2">The sequence shown here is derived from an EMBL/GenBank/DDBJ whole genome shotgun (WGS) entry which is preliminary data.</text>
</comment>
<dbReference type="GeneID" id="78228233"/>
<evidence type="ECO:0000256" key="1">
    <source>
        <dbReference type="SAM" id="Phobius"/>
    </source>
</evidence>
<organism evidence="2 3">
    <name type="scientific">Coprobacillus cateniformis</name>
    <dbReference type="NCBI Taxonomy" id="100884"/>
    <lineage>
        <taxon>Bacteria</taxon>
        <taxon>Bacillati</taxon>
        <taxon>Bacillota</taxon>
        <taxon>Erysipelotrichia</taxon>
        <taxon>Erysipelotrichales</taxon>
        <taxon>Coprobacillaceae</taxon>
        <taxon>Coprobacillus</taxon>
    </lineage>
</organism>
<dbReference type="EMBL" id="ADKX01000039">
    <property type="protein sequence ID" value="EFW04373.1"/>
    <property type="molecule type" value="Genomic_DNA"/>
</dbReference>
<dbReference type="Proteomes" id="UP000003157">
    <property type="component" value="Unassembled WGS sequence"/>
</dbReference>
<name>E7GD14_9FIRM</name>
<dbReference type="HOGENOM" id="CLU_2057410_0_0_9"/>